<keyword evidence="1" id="KW-0812">Transmembrane</keyword>
<dbReference type="AlphaFoldDB" id="A0A2N3IEX8"/>
<evidence type="ECO:0000313" key="2">
    <source>
        <dbReference type="EMBL" id="PKQ68860.1"/>
    </source>
</evidence>
<evidence type="ECO:0008006" key="4">
    <source>
        <dbReference type="Google" id="ProtNLM"/>
    </source>
</evidence>
<comment type="caution">
    <text evidence="2">The sequence shown here is derived from an EMBL/GenBank/DDBJ whole genome shotgun (WGS) entry which is preliminary data.</text>
</comment>
<sequence length="243" mass="28083">MLKKIFFFLICFGTIVSENIYCQDFNRKNLLADSLFAVGKYSEAEAIYGQILGDGIFSEQNILKQAFIASQQKNYVAYLHYLNLLLQYEPKLSTAQKIYNIATAYELEGYEVGDSKWILLLYYAYHKWIILGLCLLFLLWAISFLRKKHTNWGALQRNGIILLLGLAFSIFFINFIPNVNEAIVAYNHTYLMKSPSAASEKVVVLSKGQKLNVIGEKDIWLEVIWGKEKAFVRKTQVYFHPLF</sequence>
<keyword evidence="1" id="KW-1133">Transmembrane helix</keyword>
<dbReference type="EMBL" id="NKXO01000022">
    <property type="protein sequence ID" value="PKQ68860.1"/>
    <property type="molecule type" value="Genomic_DNA"/>
</dbReference>
<accession>A0A2N3IEX8</accession>
<protein>
    <recommendedName>
        <fullName evidence="4">Bacterial SH3 domain</fullName>
    </recommendedName>
</protein>
<name>A0A2N3IEX8_9BACT</name>
<gene>
    <name evidence="2" type="ORF">Rain11_1515</name>
</gene>
<evidence type="ECO:0000313" key="3">
    <source>
        <dbReference type="Proteomes" id="UP000233387"/>
    </source>
</evidence>
<reference evidence="2 3" key="1">
    <citation type="submission" date="2017-06" db="EMBL/GenBank/DDBJ databases">
        <title>Raineya orbicola gen. nov., sp. nov. a slightly thermophilic bacterium of the phylum Bacteroidetes and the description of Raineyaceae fam. nov.</title>
        <authorList>
            <person name="Albuquerque L."/>
            <person name="Polonia A.R.M."/>
            <person name="Barroso C."/>
            <person name="Froufe H.J.C."/>
            <person name="Lage O."/>
            <person name="Lobo-Da-Cunha A."/>
            <person name="Egas C."/>
            <person name="Da Costa M.S."/>
        </authorList>
    </citation>
    <scope>NUCLEOTIDE SEQUENCE [LARGE SCALE GENOMIC DNA]</scope>
    <source>
        <strain evidence="2 3">SPSPC-11</strain>
    </source>
</reference>
<feature type="transmembrane region" description="Helical" evidence="1">
    <location>
        <begin position="157"/>
        <end position="176"/>
    </location>
</feature>
<feature type="transmembrane region" description="Helical" evidence="1">
    <location>
        <begin position="125"/>
        <end position="145"/>
    </location>
</feature>
<organism evidence="2 3">
    <name type="scientific">Raineya orbicola</name>
    <dbReference type="NCBI Taxonomy" id="2016530"/>
    <lineage>
        <taxon>Bacteria</taxon>
        <taxon>Pseudomonadati</taxon>
        <taxon>Bacteroidota</taxon>
        <taxon>Cytophagia</taxon>
        <taxon>Cytophagales</taxon>
        <taxon>Raineyaceae</taxon>
        <taxon>Raineya</taxon>
    </lineage>
</organism>
<dbReference type="Proteomes" id="UP000233387">
    <property type="component" value="Unassembled WGS sequence"/>
</dbReference>
<evidence type="ECO:0000256" key="1">
    <source>
        <dbReference type="SAM" id="Phobius"/>
    </source>
</evidence>
<dbReference type="OrthoDB" id="977366at2"/>
<dbReference type="RefSeq" id="WP_101358785.1">
    <property type="nucleotide sequence ID" value="NZ_NKXO01000022.1"/>
</dbReference>
<keyword evidence="1" id="KW-0472">Membrane</keyword>
<proteinExistence type="predicted"/>
<keyword evidence="3" id="KW-1185">Reference proteome</keyword>